<comment type="caution">
    <text evidence="10">The sequence shown here is derived from an EMBL/GenBank/DDBJ whole genome shotgun (WGS) entry which is preliminary data.</text>
</comment>
<feature type="transmembrane region" description="Helical" evidence="7">
    <location>
        <begin position="248"/>
        <end position="271"/>
    </location>
</feature>
<evidence type="ECO:0000313" key="11">
    <source>
        <dbReference type="Proteomes" id="UP000249130"/>
    </source>
</evidence>
<dbReference type="SUPFAM" id="SSF161098">
    <property type="entry name" value="MetI-like"/>
    <property type="match status" value="1"/>
</dbReference>
<dbReference type="PANTHER" id="PTHR30151">
    <property type="entry name" value="ALKANE SULFONATE ABC TRANSPORTER-RELATED, MEMBRANE SUBUNIT"/>
    <property type="match status" value="1"/>
</dbReference>
<feature type="transmembrane region" description="Helical" evidence="7">
    <location>
        <begin position="31"/>
        <end position="52"/>
    </location>
</feature>
<keyword evidence="2 7" id="KW-0813">Transport</keyword>
<sequence length="281" mass="30578">MRPSESAELRRHMTATSDGARKKPLLPTGVLAGYLRQILLPVAAALVVLVAWEVSVRVLNVSPVLLPPPSMILERLQELFFPLLLKHAIPTMWESVIAFLISSALGIALAGFLSSSTLLREAFYPNVVLFQLIPKIALAPLFIVWLGIGSQSRLAFSVFISFFPVVIATLAGLDNVDRDLLRLCRALRASEWQTFREVRLPHAIPYVFSGMKIATTFAIIGVIVGEFITSQAGLGYLILFASAQAETALILAAILVLCAFGLVFYGLVAIAETVTRTRFGA</sequence>
<evidence type="ECO:0000256" key="7">
    <source>
        <dbReference type="RuleBase" id="RU363032"/>
    </source>
</evidence>
<dbReference type="PROSITE" id="PS50928">
    <property type="entry name" value="ABC_TM1"/>
    <property type="match status" value="1"/>
</dbReference>
<evidence type="ECO:0000256" key="3">
    <source>
        <dbReference type="ARBA" id="ARBA00022475"/>
    </source>
</evidence>
<dbReference type="InterPro" id="IPR000515">
    <property type="entry name" value="MetI-like"/>
</dbReference>
<feature type="transmembrane region" description="Helical" evidence="7">
    <location>
        <begin position="127"/>
        <end position="148"/>
    </location>
</feature>
<dbReference type="CDD" id="cd06261">
    <property type="entry name" value="TM_PBP2"/>
    <property type="match status" value="1"/>
</dbReference>
<dbReference type="PANTHER" id="PTHR30151:SF20">
    <property type="entry name" value="ABC TRANSPORTER PERMEASE PROTEIN HI_0355-RELATED"/>
    <property type="match status" value="1"/>
</dbReference>
<gene>
    <name evidence="10" type="ORF">CH341_17795</name>
</gene>
<evidence type="ECO:0000256" key="8">
    <source>
        <dbReference type="SAM" id="MobiDB-lite"/>
    </source>
</evidence>
<organism evidence="10 11">
    <name type="scientific">Rhodoplanes roseus</name>
    <dbReference type="NCBI Taxonomy" id="29409"/>
    <lineage>
        <taxon>Bacteria</taxon>
        <taxon>Pseudomonadati</taxon>
        <taxon>Pseudomonadota</taxon>
        <taxon>Alphaproteobacteria</taxon>
        <taxon>Hyphomicrobiales</taxon>
        <taxon>Nitrobacteraceae</taxon>
        <taxon>Rhodoplanes</taxon>
    </lineage>
</organism>
<dbReference type="AlphaFoldDB" id="A0A327KXE4"/>
<comment type="similarity">
    <text evidence="7">Belongs to the binding-protein-dependent transport system permease family.</text>
</comment>
<keyword evidence="4 7" id="KW-0812">Transmembrane</keyword>
<keyword evidence="11" id="KW-1185">Reference proteome</keyword>
<dbReference type="Gene3D" id="1.10.3720.10">
    <property type="entry name" value="MetI-like"/>
    <property type="match status" value="1"/>
</dbReference>
<feature type="domain" description="ABC transmembrane type-1" evidence="9">
    <location>
        <begin position="88"/>
        <end position="268"/>
    </location>
</feature>
<evidence type="ECO:0000256" key="4">
    <source>
        <dbReference type="ARBA" id="ARBA00022692"/>
    </source>
</evidence>
<keyword evidence="5 7" id="KW-1133">Transmembrane helix</keyword>
<evidence type="ECO:0000259" key="9">
    <source>
        <dbReference type="PROSITE" id="PS50928"/>
    </source>
</evidence>
<feature type="transmembrane region" description="Helical" evidence="7">
    <location>
        <begin position="206"/>
        <end position="228"/>
    </location>
</feature>
<accession>A0A327KXE4</accession>
<keyword evidence="6 7" id="KW-0472">Membrane</keyword>
<keyword evidence="3" id="KW-1003">Cell membrane</keyword>
<dbReference type="GO" id="GO:0055085">
    <property type="term" value="P:transmembrane transport"/>
    <property type="evidence" value="ECO:0007669"/>
    <property type="project" value="InterPro"/>
</dbReference>
<dbReference type="InterPro" id="IPR035906">
    <property type="entry name" value="MetI-like_sf"/>
</dbReference>
<feature type="compositionally biased region" description="Basic and acidic residues" evidence="8">
    <location>
        <begin position="1"/>
        <end position="11"/>
    </location>
</feature>
<dbReference type="OrthoDB" id="9786495at2"/>
<proteinExistence type="inferred from homology"/>
<reference evidence="10 11" key="1">
    <citation type="submission" date="2017-07" db="EMBL/GenBank/DDBJ databases">
        <title>Draft Genome Sequences of Select Purple Nonsulfur Bacteria.</title>
        <authorList>
            <person name="Lasarre B."/>
            <person name="Mckinlay J.B."/>
        </authorList>
    </citation>
    <scope>NUCLEOTIDE SEQUENCE [LARGE SCALE GENOMIC DNA]</scope>
    <source>
        <strain evidence="10 11">DSM 5909</strain>
    </source>
</reference>
<evidence type="ECO:0000256" key="2">
    <source>
        <dbReference type="ARBA" id="ARBA00022448"/>
    </source>
</evidence>
<feature type="transmembrane region" description="Helical" evidence="7">
    <location>
        <begin position="154"/>
        <end position="173"/>
    </location>
</feature>
<evidence type="ECO:0000256" key="6">
    <source>
        <dbReference type="ARBA" id="ARBA00023136"/>
    </source>
</evidence>
<evidence type="ECO:0000256" key="1">
    <source>
        <dbReference type="ARBA" id="ARBA00004651"/>
    </source>
</evidence>
<feature type="transmembrane region" description="Helical" evidence="7">
    <location>
        <begin position="96"/>
        <end position="115"/>
    </location>
</feature>
<feature type="region of interest" description="Disordered" evidence="8">
    <location>
        <begin position="1"/>
        <end position="20"/>
    </location>
</feature>
<dbReference type="GO" id="GO:0005886">
    <property type="term" value="C:plasma membrane"/>
    <property type="evidence" value="ECO:0007669"/>
    <property type="project" value="UniProtKB-SubCell"/>
</dbReference>
<dbReference type="EMBL" id="NPEX01000128">
    <property type="protein sequence ID" value="RAI42766.1"/>
    <property type="molecule type" value="Genomic_DNA"/>
</dbReference>
<name>A0A327KXE4_9BRAD</name>
<dbReference type="Pfam" id="PF00528">
    <property type="entry name" value="BPD_transp_1"/>
    <property type="match status" value="1"/>
</dbReference>
<protein>
    <recommendedName>
        <fullName evidence="9">ABC transmembrane type-1 domain-containing protein</fullName>
    </recommendedName>
</protein>
<evidence type="ECO:0000313" key="10">
    <source>
        <dbReference type="EMBL" id="RAI42766.1"/>
    </source>
</evidence>
<evidence type="ECO:0000256" key="5">
    <source>
        <dbReference type="ARBA" id="ARBA00022989"/>
    </source>
</evidence>
<comment type="subcellular location">
    <subcellularLocation>
        <location evidence="1 7">Cell membrane</location>
        <topology evidence="1 7">Multi-pass membrane protein</topology>
    </subcellularLocation>
</comment>
<dbReference type="Proteomes" id="UP000249130">
    <property type="component" value="Unassembled WGS sequence"/>
</dbReference>